<dbReference type="eggNOG" id="COG0071">
    <property type="taxonomic scope" value="Bacteria"/>
</dbReference>
<dbReference type="Gene3D" id="2.60.40.790">
    <property type="match status" value="1"/>
</dbReference>
<name>C8W4M6_DESAS</name>
<feature type="compositionally biased region" description="Low complexity" evidence="3">
    <location>
        <begin position="21"/>
        <end position="33"/>
    </location>
</feature>
<dbReference type="AlphaFoldDB" id="C8W4M6"/>
<organism evidence="5 6">
    <name type="scientific">Desulfofarcimen acetoxidans (strain ATCC 49208 / DSM 771 / KCTC 5769 / VKM B-1644 / 5575)</name>
    <name type="common">Desulfotomaculum acetoxidans</name>
    <dbReference type="NCBI Taxonomy" id="485916"/>
    <lineage>
        <taxon>Bacteria</taxon>
        <taxon>Bacillati</taxon>
        <taxon>Bacillota</taxon>
        <taxon>Clostridia</taxon>
        <taxon>Eubacteriales</taxon>
        <taxon>Peptococcaceae</taxon>
        <taxon>Desulfofarcimen</taxon>
    </lineage>
</organism>
<evidence type="ECO:0000313" key="5">
    <source>
        <dbReference type="EMBL" id="ACV63912.1"/>
    </source>
</evidence>
<dbReference type="Pfam" id="PF00011">
    <property type="entry name" value="HSP20"/>
    <property type="match status" value="1"/>
</dbReference>
<evidence type="ECO:0000256" key="1">
    <source>
        <dbReference type="PROSITE-ProRule" id="PRU00285"/>
    </source>
</evidence>
<dbReference type="InterPro" id="IPR008978">
    <property type="entry name" value="HSP20-like_chaperone"/>
</dbReference>
<dbReference type="STRING" id="485916.Dtox_3170"/>
<dbReference type="KEGG" id="dae:Dtox_3170"/>
<dbReference type="EMBL" id="CP001720">
    <property type="protein sequence ID" value="ACV63912.1"/>
    <property type="molecule type" value="Genomic_DNA"/>
</dbReference>
<dbReference type="PROSITE" id="PS01031">
    <property type="entry name" value="SHSP"/>
    <property type="match status" value="1"/>
</dbReference>
<dbReference type="InterPro" id="IPR031107">
    <property type="entry name" value="Small_HSP"/>
</dbReference>
<dbReference type="OrthoDB" id="9811615at2"/>
<evidence type="ECO:0000313" key="6">
    <source>
        <dbReference type="Proteomes" id="UP000002217"/>
    </source>
</evidence>
<dbReference type="CDD" id="cd06464">
    <property type="entry name" value="ACD_sHsps-like"/>
    <property type="match status" value="1"/>
</dbReference>
<feature type="region of interest" description="Disordered" evidence="3">
    <location>
        <begin position="1"/>
        <end position="36"/>
    </location>
</feature>
<proteinExistence type="inferred from homology"/>
<dbReference type="Proteomes" id="UP000002217">
    <property type="component" value="Chromosome"/>
</dbReference>
<keyword evidence="6" id="KW-1185">Reference proteome</keyword>
<evidence type="ECO:0000256" key="3">
    <source>
        <dbReference type="SAM" id="MobiDB-lite"/>
    </source>
</evidence>
<gene>
    <name evidence="5" type="ordered locus">Dtox_3170</name>
</gene>
<comment type="similarity">
    <text evidence="1 2">Belongs to the small heat shock protein (HSP20) family.</text>
</comment>
<dbReference type="InterPro" id="IPR002068">
    <property type="entry name" value="A-crystallin/Hsp20_dom"/>
</dbReference>
<evidence type="ECO:0000259" key="4">
    <source>
        <dbReference type="PROSITE" id="PS01031"/>
    </source>
</evidence>
<keyword evidence="5" id="KW-0346">Stress response</keyword>
<dbReference type="RefSeq" id="WP_015758604.1">
    <property type="nucleotide sequence ID" value="NC_013216.1"/>
</dbReference>
<sequence length="155" mass="17678">MKEQQNHVQQGYPPQLFPLAGNQQSSSGQPNQQYMPGISTENIVPRVDILETETDIIYVVELPGADPDNIEVDIEHKQLFINSQVTPVRDQGNFAYLHRETFPGKYVRVVNLPININTDQASTIYKNGILEISFAKDNTRHSYNCTIKKNRVHKQ</sequence>
<dbReference type="PANTHER" id="PTHR11527">
    <property type="entry name" value="HEAT-SHOCK PROTEIN 20 FAMILY MEMBER"/>
    <property type="match status" value="1"/>
</dbReference>
<reference evidence="5 6" key="1">
    <citation type="journal article" date="2009" name="Stand. Genomic Sci.">
        <title>Complete genome sequence of Desulfotomaculum acetoxidans type strain (5575).</title>
        <authorList>
            <person name="Spring S."/>
            <person name="Lapidus A."/>
            <person name="Schroder M."/>
            <person name="Gleim D."/>
            <person name="Sims D."/>
            <person name="Meincke L."/>
            <person name="Glavina Del Rio T."/>
            <person name="Tice H."/>
            <person name="Copeland A."/>
            <person name="Cheng J.F."/>
            <person name="Lucas S."/>
            <person name="Chen F."/>
            <person name="Nolan M."/>
            <person name="Bruce D."/>
            <person name="Goodwin L."/>
            <person name="Pitluck S."/>
            <person name="Ivanova N."/>
            <person name="Mavromatis K."/>
            <person name="Mikhailova N."/>
            <person name="Pati A."/>
            <person name="Chen A."/>
            <person name="Palaniappan K."/>
            <person name="Land M."/>
            <person name="Hauser L."/>
            <person name="Chang Y.J."/>
            <person name="Jeffries C.D."/>
            <person name="Chain P."/>
            <person name="Saunders E."/>
            <person name="Brettin T."/>
            <person name="Detter J.C."/>
            <person name="Goker M."/>
            <person name="Bristow J."/>
            <person name="Eisen J.A."/>
            <person name="Markowitz V."/>
            <person name="Hugenholtz P."/>
            <person name="Kyrpides N.C."/>
            <person name="Klenk H.P."/>
            <person name="Han C."/>
        </authorList>
    </citation>
    <scope>NUCLEOTIDE SEQUENCE [LARGE SCALE GENOMIC DNA]</scope>
    <source>
        <strain evidence="6">ATCC 49208 / DSM 771 / VKM B-1644</strain>
    </source>
</reference>
<dbReference type="SUPFAM" id="SSF49764">
    <property type="entry name" value="HSP20-like chaperones"/>
    <property type="match status" value="1"/>
</dbReference>
<evidence type="ECO:0000256" key="2">
    <source>
        <dbReference type="RuleBase" id="RU003616"/>
    </source>
</evidence>
<feature type="domain" description="SHSP" evidence="4">
    <location>
        <begin position="38"/>
        <end position="155"/>
    </location>
</feature>
<dbReference type="HOGENOM" id="CLU_1692638_0_0_9"/>
<protein>
    <submittedName>
        <fullName evidence="5">Molecular chaperone (Small heat shock protein)-like protein</fullName>
    </submittedName>
</protein>
<accession>C8W4M6</accession>